<evidence type="ECO:0000313" key="2">
    <source>
        <dbReference type="EMBL" id="GAM75273.1"/>
    </source>
</evidence>
<protein>
    <submittedName>
        <fullName evidence="2">Uncharacterized protein</fullName>
    </submittedName>
</protein>
<gene>
    <name evidence="2" type="ORF">JCM19241_1616</name>
</gene>
<sequence length="37" mass="4136">MALVVTMLLDTFMMGIAGIILWLYLIFAPQAKSVNYS</sequence>
<evidence type="ECO:0000313" key="3">
    <source>
        <dbReference type="Proteomes" id="UP000031666"/>
    </source>
</evidence>
<proteinExistence type="predicted"/>
<accession>A0A0B8QJG9</accession>
<dbReference type="EMBL" id="BBSC01000003">
    <property type="protein sequence ID" value="GAM75273.1"/>
    <property type="molecule type" value="Genomic_DNA"/>
</dbReference>
<reference evidence="2 3" key="1">
    <citation type="submission" date="2015-01" db="EMBL/GenBank/DDBJ databases">
        <title>Vibrio sp. C94 JCM 19241 whole genome shotgun sequence.</title>
        <authorList>
            <person name="Sawabe T."/>
            <person name="Meirelles P."/>
            <person name="Feng G."/>
            <person name="Sayaka M."/>
            <person name="Hattori M."/>
            <person name="Ohkuma M."/>
        </authorList>
    </citation>
    <scope>NUCLEOTIDE SEQUENCE [LARGE SCALE GENOMIC DNA]</scope>
    <source>
        <strain evidence="3">JCM 19241</strain>
    </source>
</reference>
<name>A0A0B8QJG9_9VIBR</name>
<keyword evidence="1" id="KW-0812">Transmembrane</keyword>
<comment type="caution">
    <text evidence="2">The sequence shown here is derived from an EMBL/GenBank/DDBJ whole genome shotgun (WGS) entry which is preliminary data.</text>
</comment>
<dbReference type="AlphaFoldDB" id="A0A0B8QJG9"/>
<keyword evidence="1" id="KW-0472">Membrane</keyword>
<evidence type="ECO:0000256" key="1">
    <source>
        <dbReference type="SAM" id="Phobius"/>
    </source>
</evidence>
<keyword evidence="1" id="KW-1133">Transmembrane helix</keyword>
<dbReference type="STRING" id="1481914.JCM19241_1616"/>
<organism evidence="2 3">
    <name type="scientific">Vibrio ishigakensis</name>
    <dbReference type="NCBI Taxonomy" id="1481914"/>
    <lineage>
        <taxon>Bacteria</taxon>
        <taxon>Pseudomonadati</taxon>
        <taxon>Pseudomonadota</taxon>
        <taxon>Gammaproteobacteria</taxon>
        <taxon>Vibrionales</taxon>
        <taxon>Vibrionaceae</taxon>
        <taxon>Vibrio</taxon>
    </lineage>
</organism>
<feature type="transmembrane region" description="Helical" evidence="1">
    <location>
        <begin position="6"/>
        <end position="27"/>
    </location>
</feature>
<dbReference type="Proteomes" id="UP000031666">
    <property type="component" value="Unassembled WGS sequence"/>
</dbReference>
<reference evidence="2 3" key="2">
    <citation type="submission" date="2015-01" db="EMBL/GenBank/DDBJ databases">
        <authorList>
            <consortium name="NBRP consortium"/>
            <person name="Sawabe T."/>
            <person name="Meirelles P."/>
            <person name="Feng G."/>
            <person name="Sayaka M."/>
            <person name="Hattori M."/>
            <person name="Ohkuma M."/>
        </authorList>
    </citation>
    <scope>NUCLEOTIDE SEQUENCE [LARGE SCALE GENOMIC DNA]</scope>
    <source>
        <strain evidence="3">JCM 19241</strain>
    </source>
</reference>